<dbReference type="Gene3D" id="3.30.565.10">
    <property type="entry name" value="Histidine kinase-like ATPase, C-terminal domain"/>
    <property type="match status" value="1"/>
</dbReference>
<dbReference type="Proteomes" id="UP000487757">
    <property type="component" value="Unassembled WGS sequence"/>
</dbReference>
<dbReference type="SUPFAM" id="SSF55874">
    <property type="entry name" value="ATPase domain of HSP90 chaperone/DNA topoisomerase II/histidine kinase"/>
    <property type="match status" value="1"/>
</dbReference>
<feature type="transmembrane region" description="Helical" evidence="1">
    <location>
        <begin position="246"/>
        <end position="269"/>
    </location>
</feature>
<reference evidence="4 5" key="1">
    <citation type="submission" date="2019-11" db="EMBL/GenBank/DDBJ databases">
        <title>Pedobacter petrophilus genome.</title>
        <authorList>
            <person name="Feldbauer M.J."/>
            <person name="Newman J.D."/>
        </authorList>
    </citation>
    <scope>NUCLEOTIDE SEQUENCE [LARGE SCALE GENOMIC DNA]</scope>
    <source>
        <strain evidence="4 5">LMG 29686</strain>
    </source>
</reference>
<organism evidence="4 5">
    <name type="scientific">Pedobacter petrophilus</name>
    <dbReference type="NCBI Taxonomy" id="1908241"/>
    <lineage>
        <taxon>Bacteria</taxon>
        <taxon>Pseudomonadati</taxon>
        <taxon>Bacteroidota</taxon>
        <taxon>Sphingobacteriia</taxon>
        <taxon>Sphingobacteriales</taxon>
        <taxon>Sphingobacteriaceae</taxon>
        <taxon>Pedobacter</taxon>
    </lineage>
</organism>
<evidence type="ECO:0000256" key="1">
    <source>
        <dbReference type="SAM" id="Phobius"/>
    </source>
</evidence>
<dbReference type="InterPro" id="IPR010559">
    <property type="entry name" value="Sig_transdc_His_kin_internal"/>
</dbReference>
<name>A0A7K0G444_9SPHI</name>
<dbReference type="InterPro" id="IPR036890">
    <property type="entry name" value="HATPase_C_sf"/>
</dbReference>
<protein>
    <recommendedName>
        <fullName evidence="3">Signal transduction histidine kinase internal region domain-containing protein</fullName>
    </recommendedName>
</protein>
<keyword evidence="1" id="KW-1133">Transmembrane helix</keyword>
<feature type="chain" id="PRO_5029603039" description="Signal transduction histidine kinase internal region domain-containing protein" evidence="2">
    <location>
        <begin position="22"/>
        <end position="485"/>
    </location>
</feature>
<gene>
    <name evidence="4" type="ORF">GJU39_21080</name>
</gene>
<keyword evidence="2" id="KW-0732">Signal</keyword>
<comment type="caution">
    <text evidence="4">The sequence shown here is derived from an EMBL/GenBank/DDBJ whole genome shotgun (WGS) entry which is preliminary data.</text>
</comment>
<keyword evidence="5" id="KW-1185">Reference proteome</keyword>
<keyword evidence="1" id="KW-0812">Transmembrane</keyword>
<dbReference type="PANTHER" id="PTHR34220:SF7">
    <property type="entry name" value="SENSOR HISTIDINE KINASE YPDA"/>
    <property type="match status" value="1"/>
</dbReference>
<evidence type="ECO:0000256" key="2">
    <source>
        <dbReference type="SAM" id="SignalP"/>
    </source>
</evidence>
<evidence type="ECO:0000313" key="5">
    <source>
        <dbReference type="Proteomes" id="UP000487757"/>
    </source>
</evidence>
<sequence>MKINKFLLSLLFLFLYFQAVAAPQDLHGKSGILRIEPQEHGAGQVKMVSDGNNFHVTTAGGFIKIQSKQSLGMSGSRLYVKRYFNLGDTVNAQQVTSGMDQVIQGIKIYLLPGQEYIIEILQRETNLLIFKYIIKRPILIPKVSFFDPNSKSKSLWDTFSDKNMSGGFSLSARNKISLRVVERSDFTDLSIDYNLRNLETKEELVGKFLHALDELPVEANTSYRLLLSYSIQKEVPVVVYIKIKPYWYKSVITYGLIGVVMVIIILLFITRNMSKLLGISKDRQQRMEDAAIRLQSLLNPHFTFNALSAIQGLINTGRIEDANFYLQEFSMLLRKTLANSESLFSNLGEELEMMGIYMRLEALRFNFTWSVLIDPELRPAEIEIPTMIIQPVVENAVKHGIANLRETGILKILCKQGEQDHTFAIIIEDNGVWQDANTLSGYGLSLTRKRIDAINKLDRTQLIELEIKTDFGTQIIITFHNWINT</sequence>
<dbReference type="GO" id="GO:0000155">
    <property type="term" value="F:phosphorelay sensor kinase activity"/>
    <property type="evidence" value="ECO:0007669"/>
    <property type="project" value="InterPro"/>
</dbReference>
<keyword evidence="1" id="KW-0472">Membrane</keyword>
<dbReference type="GO" id="GO:0016020">
    <property type="term" value="C:membrane"/>
    <property type="evidence" value="ECO:0007669"/>
    <property type="project" value="InterPro"/>
</dbReference>
<accession>A0A7K0G444</accession>
<proteinExistence type="predicted"/>
<feature type="domain" description="Signal transduction histidine kinase internal region" evidence="3">
    <location>
        <begin position="294"/>
        <end position="366"/>
    </location>
</feature>
<dbReference type="Pfam" id="PF06580">
    <property type="entry name" value="His_kinase"/>
    <property type="match status" value="1"/>
</dbReference>
<dbReference type="EMBL" id="WKKH01000059">
    <property type="protein sequence ID" value="MRX78577.1"/>
    <property type="molecule type" value="Genomic_DNA"/>
</dbReference>
<dbReference type="OrthoDB" id="9809670at2"/>
<dbReference type="PANTHER" id="PTHR34220">
    <property type="entry name" value="SENSOR HISTIDINE KINASE YPDA"/>
    <property type="match status" value="1"/>
</dbReference>
<evidence type="ECO:0000313" key="4">
    <source>
        <dbReference type="EMBL" id="MRX78577.1"/>
    </source>
</evidence>
<dbReference type="AlphaFoldDB" id="A0A7K0G444"/>
<dbReference type="InterPro" id="IPR050640">
    <property type="entry name" value="Bact_2-comp_sensor_kinase"/>
</dbReference>
<dbReference type="RefSeq" id="WP_154282979.1">
    <property type="nucleotide sequence ID" value="NZ_JBHUJQ010000001.1"/>
</dbReference>
<evidence type="ECO:0000259" key="3">
    <source>
        <dbReference type="Pfam" id="PF06580"/>
    </source>
</evidence>
<feature type="signal peptide" evidence="2">
    <location>
        <begin position="1"/>
        <end position="21"/>
    </location>
</feature>